<sequence>MARATQDHMCGKIGHAIQDCPIRGSVCFECREPGHMKRECPKLVGSGHGSSFGLTARTEQPLKAPSQAFQMITEEAGRLPMLYQLMSRF</sequence>
<keyword evidence="2" id="KW-1185">Reference proteome</keyword>
<comment type="caution">
    <text evidence="1">The sequence shown here is derived from an EMBL/GenBank/DDBJ whole genome shotgun (WGS) entry which is preliminary data.</text>
</comment>
<proteinExistence type="predicted"/>
<organism evidence="1 2">
    <name type="scientific">Arctium lappa</name>
    <name type="common">Greater burdock</name>
    <name type="synonym">Lappa major</name>
    <dbReference type="NCBI Taxonomy" id="4217"/>
    <lineage>
        <taxon>Eukaryota</taxon>
        <taxon>Viridiplantae</taxon>
        <taxon>Streptophyta</taxon>
        <taxon>Embryophyta</taxon>
        <taxon>Tracheophyta</taxon>
        <taxon>Spermatophyta</taxon>
        <taxon>Magnoliopsida</taxon>
        <taxon>eudicotyledons</taxon>
        <taxon>Gunneridae</taxon>
        <taxon>Pentapetalae</taxon>
        <taxon>asterids</taxon>
        <taxon>campanulids</taxon>
        <taxon>Asterales</taxon>
        <taxon>Asteraceae</taxon>
        <taxon>Carduoideae</taxon>
        <taxon>Cardueae</taxon>
        <taxon>Arctiinae</taxon>
        <taxon>Arctium</taxon>
    </lineage>
</organism>
<evidence type="ECO:0000313" key="1">
    <source>
        <dbReference type="EMBL" id="KAI3693275.1"/>
    </source>
</evidence>
<gene>
    <name evidence="1" type="ORF">L6452_33108</name>
</gene>
<reference evidence="1 2" key="2">
    <citation type="journal article" date="2022" name="Mol. Ecol. Resour.">
        <title>The genomes of chicory, endive, great burdock and yacon provide insights into Asteraceae paleo-polyploidization history and plant inulin production.</title>
        <authorList>
            <person name="Fan W."/>
            <person name="Wang S."/>
            <person name="Wang H."/>
            <person name="Wang A."/>
            <person name="Jiang F."/>
            <person name="Liu H."/>
            <person name="Zhao H."/>
            <person name="Xu D."/>
            <person name="Zhang Y."/>
        </authorList>
    </citation>
    <scope>NUCLEOTIDE SEQUENCE [LARGE SCALE GENOMIC DNA]</scope>
    <source>
        <strain evidence="2">cv. Niubang</strain>
    </source>
</reference>
<evidence type="ECO:0000313" key="2">
    <source>
        <dbReference type="Proteomes" id="UP001055879"/>
    </source>
</evidence>
<dbReference type="EMBL" id="CM042057">
    <property type="protein sequence ID" value="KAI3693275.1"/>
    <property type="molecule type" value="Genomic_DNA"/>
</dbReference>
<dbReference type="Proteomes" id="UP001055879">
    <property type="component" value="Linkage Group LG11"/>
</dbReference>
<accession>A0ACB8Z6D5</accession>
<protein>
    <submittedName>
        <fullName evidence="1">Uncharacterized protein</fullName>
    </submittedName>
</protein>
<reference evidence="2" key="1">
    <citation type="journal article" date="2022" name="Mol. Ecol. Resour.">
        <title>The genomes of chicory, endive, great burdock and yacon provide insights into Asteraceae palaeo-polyploidization history and plant inulin production.</title>
        <authorList>
            <person name="Fan W."/>
            <person name="Wang S."/>
            <person name="Wang H."/>
            <person name="Wang A."/>
            <person name="Jiang F."/>
            <person name="Liu H."/>
            <person name="Zhao H."/>
            <person name="Xu D."/>
            <person name="Zhang Y."/>
        </authorList>
    </citation>
    <scope>NUCLEOTIDE SEQUENCE [LARGE SCALE GENOMIC DNA]</scope>
    <source>
        <strain evidence="2">cv. Niubang</strain>
    </source>
</reference>
<name>A0ACB8Z6D5_ARCLA</name>